<name>A0A485AD31_RAOPL</name>
<dbReference type="Gene3D" id="3.40.50.2000">
    <property type="entry name" value="Glycogen Phosphorylase B"/>
    <property type="match status" value="1"/>
</dbReference>
<reference evidence="3 4" key="1">
    <citation type="submission" date="2019-03" db="EMBL/GenBank/DDBJ databases">
        <authorList>
            <consortium name="Pathogen Informatics"/>
        </authorList>
    </citation>
    <scope>NUCLEOTIDE SEQUENCE [LARGE SCALE GENOMIC DNA]</scope>
    <source>
        <strain evidence="3 4">NCTC12998</strain>
    </source>
</reference>
<dbReference type="SUPFAM" id="SSF53756">
    <property type="entry name" value="UDP-Glycosyltransferase/glycogen phosphorylase"/>
    <property type="match status" value="1"/>
</dbReference>
<dbReference type="PANTHER" id="PTHR10788">
    <property type="entry name" value="TREHALOSE-6-PHOSPHATE SYNTHASE"/>
    <property type="match status" value="1"/>
</dbReference>
<evidence type="ECO:0000313" key="4">
    <source>
        <dbReference type="Proteomes" id="UP000345637"/>
    </source>
</evidence>
<keyword evidence="2" id="KW-1133">Transmembrane helix</keyword>
<dbReference type="GO" id="GO:0005992">
    <property type="term" value="P:trehalose biosynthetic process"/>
    <property type="evidence" value="ECO:0007669"/>
    <property type="project" value="InterPro"/>
</dbReference>
<organism evidence="3 4">
    <name type="scientific">Raoultella planticola</name>
    <name type="common">Klebsiella planticola</name>
    <dbReference type="NCBI Taxonomy" id="575"/>
    <lineage>
        <taxon>Bacteria</taxon>
        <taxon>Pseudomonadati</taxon>
        <taxon>Pseudomonadota</taxon>
        <taxon>Gammaproteobacteria</taxon>
        <taxon>Enterobacterales</taxon>
        <taxon>Enterobacteriaceae</taxon>
        <taxon>Klebsiella/Raoultella group</taxon>
        <taxon>Raoultella</taxon>
    </lineage>
</organism>
<accession>A0A485AD31</accession>
<proteinExistence type="inferred from homology"/>
<dbReference type="EC" id="2.4.1.15" evidence="3"/>
<evidence type="ECO:0000313" key="3">
    <source>
        <dbReference type="EMBL" id="VFS58560.1"/>
    </source>
</evidence>
<sequence length="204" mass="23260">MGRLVVISNRIAPPDDKKASAGGLAVGILGALKAAGGLWFGWSGEIGDDQKPLNTVTRGNITWASFTLNERDHDEYYNQFSNAVLWPAFHYRLDLVDFQRPSWDGYLRVNANLAKKLLPLIEPDDILWIHDYHLLPFASELRKLGVNNRIGFFCTFRSRRLRFLTRCLRMPSFLSSSVTTICLASRPITTGWRFLIASRYRPGW</sequence>
<dbReference type="Pfam" id="PF00982">
    <property type="entry name" value="Glyco_transf_20"/>
    <property type="match status" value="1"/>
</dbReference>
<dbReference type="Proteomes" id="UP000345637">
    <property type="component" value="Unassembled WGS sequence"/>
</dbReference>
<dbReference type="AlphaFoldDB" id="A0A485AD31"/>
<gene>
    <name evidence="3" type="primary">otsA_2</name>
    <name evidence="3" type="ORF">NCTC12998_00822</name>
</gene>
<dbReference type="EMBL" id="CAADJE010000012">
    <property type="protein sequence ID" value="VFS58560.1"/>
    <property type="molecule type" value="Genomic_DNA"/>
</dbReference>
<comment type="similarity">
    <text evidence="1">Belongs to the glycosyltransferase 20 family.</text>
</comment>
<feature type="transmembrane region" description="Helical" evidence="2">
    <location>
        <begin position="21"/>
        <end position="42"/>
    </location>
</feature>
<keyword evidence="2" id="KW-0812">Transmembrane</keyword>
<keyword evidence="2" id="KW-0472">Membrane</keyword>
<dbReference type="GO" id="GO:0003825">
    <property type="term" value="F:alpha,alpha-trehalose-phosphate synthase (UDP-forming) activity"/>
    <property type="evidence" value="ECO:0007669"/>
    <property type="project" value="UniProtKB-EC"/>
</dbReference>
<keyword evidence="3" id="KW-0328">Glycosyltransferase</keyword>
<evidence type="ECO:0000256" key="2">
    <source>
        <dbReference type="SAM" id="Phobius"/>
    </source>
</evidence>
<dbReference type="PANTHER" id="PTHR10788:SF106">
    <property type="entry name" value="BCDNA.GH08860"/>
    <property type="match status" value="1"/>
</dbReference>
<evidence type="ECO:0000256" key="1">
    <source>
        <dbReference type="ARBA" id="ARBA00008799"/>
    </source>
</evidence>
<dbReference type="InterPro" id="IPR001830">
    <property type="entry name" value="Glyco_trans_20"/>
</dbReference>
<keyword evidence="3" id="KW-0808">Transferase</keyword>
<protein>
    <submittedName>
        <fullName evidence="3">Alpha,alpha-trehalose-phosphate synthase [UDP-forming]</fullName>
        <ecNumber evidence="3">2.4.1.15</ecNumber>
    </submittedName>
</protein>